<protein>
    <submittedName>
        <fullName evidence="1">Uncharacterized protein</fullName>
    </submittedName>
</protein>
<organism evidence="1 2">
    <name type="scientific">Trichonephila inaurata madagascariensis</name>
    <dbReference type="NCBI Taxonomy" id="2747483"/>
    <lineage>
        <taxon>Eukaryota</taxon>
        <taxon>Metazoa</taxon>
        <taxon>Ecdysozoa</taxon>
        <taxon>Arthropoda</taxon>
        <taxon>Chelicerata</taxon>
        <taxon>Arachnida</taxon>
        <taxon>Araneae</taxon>
        <taxon>Araneomorphae</taxon>
        <taxon>Entelegynae</taxon>
        <taxon>Araneoidea</taxon>
        <taxon>Nephilidae</taxon>
        <taxon>Trichonephila</taxon>
        <taxon>Trichonephila inaurata</taxon>
    </lineage>
</organism>
<dbReference type="EMBL" id="BMAV01011115">
    <property type="protein sequence ID" value="GFY56713.1"/>
    <property type="molecule type" value="Genomic_DNA"/>
</dbReference>
<sequence length="134" mass="15567">MRVYYKKCDTLRIPMVRVCLERVVLCVGMRKTGGVKGGKFWWLQSASRAALENVVCRKRLSRARDYRWGLGELEEEVYCYCLIPGLNGFPFGLRKDCGFNFVESHSTRLFRNGRAADEIVLGGKWMIRFRSFGR</sequence>
<dbReference type="Proteomes" id="UP000886998">
    <property type="component" value="Unassembled WGS sequence"/>
</dbReference>
<evidence type="ECO:0000313" key="2">
    <source>
        <dbReference type="Proteomes" id="UP000886998"/>
    </source>
</evidence>
<gene>
    <name evidence="1" type="ORF">TNIN_3181</name>
</gene>
<reference evidence="1" key="1">
    <citation type="submission" date="2020-08" db="EMBL/GenBank/DDBJ databases">
        <title>Multicomponent nature underlies the extraordinary mechanical properties of spider dragline silk.</title>
        <authorList>
            <person name="Kono N."/>
            <person name="Nakamura H."/>
            <person name="Mori M."/>
            <person name="Yoshida Y."/>
            <person name="Ohtoshi R."/>
            <person name="Malay A.D."/>
            <person name="Moran D.A.P."/>
            <person name="Tomita M."/>
            <person name="Numata K."/>
            <person name="Arakawa K."/>
        </authorList>
    </citation>
    <scope>NUCLEOTIDE SEQUENCE</scope>
</reference>
<evidence type="ECO:0000313" key="1">
    <source>
        <dbReference type="EMBL" id="GFY56713.1"/>
    </source>
</evidence>
<name>A0A8X6XP65_9ARAC</name>
<keyword evidence="2" id="KW-1185">Reference proteome</keyword>
<proteinExistence type="predicted"/>
<comment type="caution">
    <text evidence="1">The sequence shown here is derived from an EMBL/GenBank/DDBJ whole genome shotgun (WGS) entry which is preliminary data.</text>
</comment>
<accession>A0A8X6XP65</accession>
<dbReference type="AlphaFoldDB" id="A0A8X6XP65"/>